<dbReference type="PROSITE" id="PS00551">
    <property type="entry name" value="MOLYBDOPTERIN_PROK_1"/>
    <property type="match status" value="1"/>
</dbReference>
<name>A0A564ZMA4_9BACT</name>
<keyword evidence="12 19" id="KW-0560">Oxidoreductase</keyword>
<dbReference type="InterPro" id="IPR006655">
    <property type="entry name" value="Mopterin_OxRdtase_prok_CS"/>
</dbReference>
<keyword evidence="10" id="KW-0479">Metal-binding</keyword>
<reference evidence="19 20" key="1">
    <citation type="submission" date="2019-07" db="EMBL/GenBank/DDBJ databases">
        <authorList>
            <person name="Cremers G."/>
        </authorList>
    </citation>
    <scope>NUCLEOTIDE SEQUENCE [LARGE SCALE GENOMIC DNA]</scope>
</reference>
<keyword evidence="9" id="KW-0500">Molybdenum</keyword>
<gene>
    <name evidence="19" type="primary">narZ_2</name>
    <name evidence="19" type="ORF">MELA_02381</name>
</gene>
<dbReference type="InterPro" id="IPR006657">
    <property type="entry name" value="MoPterin_dinucl-bd_dom"/>
</dbReference>
<evidence type="ECO:0000256" key="16">
    <source>
        <dbReference type="ARBA" id="ARBA00023136"/>
    </source>
</evidence>
<evidence type="ECO:0000256" key="4">
    <source>
        <dbReference type="ARBA" id="ARBA00010312"/>
    </source>
</evidence>
<evidence type="ECO:0000256" key="5">
    <source>
        <dbReference type="ARBA" id="ARBA00012500"/>
    </source>
</evidence>
<dbReference type="InterPro" id="IPR006963">
    <property type="entry name" value="Mopterin_OxRdtase_4Fe-4S_dom"/>
</dbReference>
<evidence type="ECO:0000259" key="18">
    <source>
        <dbReference type="PROSITE" id="PS51669"/>
    </source>
</evidence>
<keyword evidence="6" id="KW-0813">Transport</keyword>
<keyword evidence="16" id="KW-0472">Membrane</keyword>
<evidence type="ECO:0000256" key="11">
    <source>
        <dbReference type="ARBA" id="ARBA00022982"/>
    </source>
</evidence>
<keyword evidence="7" id="KW-1003">Cell membrane</keyword>
<dbReference type="PANTHER" id="PTHR43105:SF2">
    <property type="entry name" value="RESPIRATORY NITRATE REDUCTASE 2 ALPHA CHAIN"/>
    <property type="match status" value="1"/>
</dbReference>
<keyword evidence="20" id="KW-1185">Reference proteome</keyword>
<dbReference type="GO" id="GO:0005886">
    <property type="term" value="C:plasma membrane"/>
    <property type="evidence" value="ECO:0007669"/>
    <property type="project" value="UniProtKB-SubCell"/>
</dbReference>
<comment type="catalytic activity">
    <reaction evidence="17">
        <text>nitrate + a quinol = a quinone + nitrite + H2O</text>
        <dbReference type="Rhea" id="RHEA:56144"/>
        <dbReference type="ChEBI" id="CHEBI:15377"/>
        <dbReference type="ChEBI" id="CHEBI:16301"/>
        <dbReference type="ChEBI" id="CHEBI:17632"/>
        <dbReference type="ChEBI" id="CHEBI:24646"/>
        <dbReference type="ChEBI" id="CHEBI:132124"/>
        <dbReference type="EC" id="1.7.5.1"/>
    </reaction>
</comment>
<dbReference type="NCBIfam" id="TIGR01580">
    <property type="entry name" value="narG"/>
    <property type="match status" value="1"/>
</dbReference>
<dbReference type="InterPro" id="IPR009010">
    <property type="entry name" value="Asp_de-COase-like_dom_sf"/>
</dbReference>
<dbReference type="Pfam" id="PF01568">
    <property type="entry name" value="Molydop_binding"/>
    <property type="match status" value="1"/>
</dbReference>
<dbReference type="CDD" id="cd02750">
    <property type="entry name" value="MopB_Nitrate-R-NarG-like"/>
    <property type="match status" value="1"/>
</dbReference>
<dbReference type="PROSITE" id="PS00932">
    <property type="entry name" value="MOLYBDOPTERIN_PROK_3"/>
    <property type="match status" value="1"/>
</dbReference>
<evidence type="ECO:0000256" key="14">
    <source>
        <dbReference type="ARBA" id="ARBA00023014"/>
    </source>
</evidence>
<protein>
    <recommendedName>
        <fullName evidence="5">nitrate reductase (quinone)</fullName>
        <ecNumber evidence="5">1.7.5.1</ecNumber>
    </recommendedName>
</protein>
<evidence type="ECO:0000256" key="1">
    <source>
        <dbReference type="ARBA" id="ARBA00001942"/>
    </source>
</evidence>
<dbReference type="SUPFAM" id="SSF50692">
    <property type="entry name" value="ADC-like"/>
    <property type="match status" value="1"/>
</dbReference>
<keyword evidence="8" id="KW-0004">4Fe-4S</keyword>
<dbReference type="GO" id="GO:0009325">
    <property type="term" value="C:nitrate reductase complex"/>
    <property type="evidence" value="ECO:0007669"/>
    <property type="project" value="InterPro"/>
</dbReference>
<dbReference type="CDD" id="cd02776">
    <property type="entry name" value="MopB_CT_Nitrate-R-NarG-like"/>
    <property type="match status" value="1"/>
</dbReference>
<evidence type="ECO:0000256" key="10">
    <source>
        <dbReference type="ARBA" id="ARBA00022723"/>
    </source>
</evidence>
<dbReference type="GO" id="GO:0160182">
    <property type="term" value="F:nitrate reductase (quinone) activity"/>
    <property type="evidence" value="ECO:0007669"/>
    <property type="project" value="UniProtKB-EC"/>
</dbReference>
<sequence length="1216" mass="139200">MAWIQDLFQPERRQWEDFYRNRWQYDRIVRSTHGVNCTGGCSWEVYVKDGIIVWEMQQTDYPMLEDKLPPYEPRGCQRGISASWYVYSPIRVKYPYIRGPLLDFWREAKQRHDDPVEAWRSIVEDESKRKRYQRARGKGGFRRASWDEVLELIAAACLYTAKRYGPDRLFSFSPIPAMSYLSYAAGSRFTQLFGGASMSFYDWYADLPNQFPETWGDQTDVCESADWYNSKFIVSVGANLNMTRTPDVHFISEARYEGAKFVVVAPDFSQVSKYSDWWIPVKAGEDNAMWMAINHVILKEFHADRTVEYFTDYLTRYSDGPFLIKLDKESDGSAKPGRLLTAGEIERYSGEEHSAWKFLVQDTPSGELRCPKGAVGHHWGSRKGQWNLKLEDSLDDSRIDPQLSFIDRYDELMSVKFYDFAGKRYLRRAVPVRHVLTKDGPVPVATVYDLLFAHYGVSRGLPGDYPTDYNDTVPYTPAWQEPITGIGRETIIRLAREFAANAEKTRGKSMVIIGASANHWYNNNLVYRGPSTALILCGCCGVNGGGLNHYVGQEKLTLAAAWKPVAFANDWLKPPRLQQTPLWHYIMSDQWRYEGEFTEYAPLPNDAKWAKGHAADHVARSVRLGWMPFYPQFNKNPLEVVRDAEQAGAQTPEEITQYVLDELQKGALELSVENPDAPENWPRVWLIWRGNAIQSSAKGHEFFLRHYLGTHHNLIAPERVNGTVRDVKISGKAPEGKMDLVVDINFRMDTSAVYSDIVLPAAFWYEKDDLNSTDLHSFIHNLGKAVDPPWEAKSDYDIFKALAKRVSELAGYAFDGPVKDLVAAPLSANGPDEMAQREIIDWKATGERPVPGRTFPHLKVVDRDYSTLYQKFISFGRKVREDGLTGHNWGPLPIRQFYDELLEYPEGGSPDPRHKRTVSWGGQRYPSLETSLDAANLILHLSPETNGEVCYESFRAKAEDVGVELADLAEGHRSQRLNFGDLKRQPRRTLISPCWSGMTNDGRAYSAWTMMVERLVPWRTLTGRQHLYLDHPYYIDFGENLPTYKPKLDAALIHDITESEQDGNCLRLNYITPHGKWNIHSTYKDNHRMLTLSRGMDPVWLNDKDAARVGIKDNDWVEVYNDNGVVVTRANVSSRVQPGTCLYYHAVERTIYVPKSQLRGRRAGGHNSLTRTRVNPVQLAGGYGQWSYGFNSLGPIGIMTRNTYCLVRKMDKLQWE</sequence>
<dbReference type="SMART" id="SM00926">
    <property type="entry name" value="Molybdop_Fe4S4"/>
    <property type="match status" value="1"/>
</dbReference>
<dbReference type="Gene3D" id="3.40.50.12440">
    <property type="match status" value="1"/>
</dbReference>
<dbReference type="GO" id="GO:0051539">
    <property type="term" value="F:4 iron, 4 sulfur cluster binding"/>
    <property type="evidence" value="ECO:0007669"/>
    <property type="project" value="UniProtKB-KW"/>
</dbReference>
<dbReference type="InterPro" id="IPR027467">
    <property type="entry name" value="MopterinOxRdtase_cofactor_BS"/>
</dbReference>
<evidence type="ECO:0000256" key="6">
    <source>
        <dbReference type="ARBA" id="ARBA00022448"/>
    </source>
</evidence>
<dbReference type="GO" id="GO:0043546">
    <property type="term" value="F:molybdopterin cofactor binding"/>
    <property type="evidence" value="ECO:0007669"/>
    <property type="project" value="InterPro"/>
</dbReference>
<dbReference type="InterPro" id="IPR050123">
    <property type="entry name" value="Prok_molybdopt-oxidoreductase"/>
</dbReference>
<keyword evidence="11" id="KW-0249">Electron transport</keyword>
<dbReference type="InterPro" id="IPR006468">
    <property type="entry name" value="NarG"/>
</dbReference>
<comment type="similarity">
    <text evidence="4">Belongs to the prokaryotic molybdopterin-containing oxidoreductase family.</text>
</comment>
<dbReference type="EC" id="1.7.5.1" evidence="5"/>
<evidence type="ECO:0000256" key="2">
    <source>
        <dbReference type="ARBA" id="ARBA00001966"/>
    </source>
</evidence>
<evidence type="ECO:0000256" key="8">
    <source>
        <dbReference type="ARBA" id="ARBA00022485"/>
    </source>
</evidence>
<evidence type="ECO:0000313" key="20">
    <source>
        <dbReference type="Proteomes" id="UP000334340"/>
    </source>
</evidence>
<dbReference type="AlphaFoldDB" id="A0A564ZMA4"/>
<evidence type="ECO:0000256" key="15">
    <source>
        <dbReference type="ARBA" id="ARBA00023063"/>
    </source>
</evidence>
<keyword evidence="13" id="KW-0408">Iron</keyword>
<keyword evidence="15" id="KW-0534">Nitrate assimilation</keyword>
<comment type="cofactor">
    <cofactor evidence="1">
        <name>Mo-bis(molybdopterin guanine dinucleotide)</name>
        <dbReference type="ChEBI" id="CHEBI:60539"/>
    </cofactor>
</comment>
<dbReference type="InterPro" id="IPR006656">
    <property type="entry name" value="Mopterin_OxRdtase"/>
</dbReference>
<evidence type="ECO:0000256" key="9">
    <source>
        <dbReference type="ARBA" id="ARBA00022505"/>
    </source>
</evidence>
<accession>A0A564ZMA4</accession>
<keyword evidence="14" id="KW-0411">Iron-sulfur</keyword>
<dbReference type="InterPro" id="IPR037943">
    <property type="entry name" value="MopB_CT_Nitrate-R-NarG-like"/>
</dbReference>
<dbReference type="EMBL" id="CABIKM010000039">
    <property type="protein sequence ID" value="VUZ85987.1"/>
    <property type="molecule type" value="Genomic_DNA"/>
</dbReference>
<evidence type="ECO:0000256" key="3">
    <source>
        <dbReference type="ARBA" id="ARBA00004202"/>
    </source>
</evidence>
<proteinExistence type="inferred from homology"/>
<comment type="subcellular location">
    <subcellularLocation>
        <location evidence="3">Cell membrane</location>
        <topology evidence="3">Peripheral membrane protein</topology>
    </subcellularLocation>
</comment>
<evidence type="ECO:0000256" key="17">
    <source>
        <dbReference type="ARBA" id="ARBA00048294"/>
    </source>
</evidence>
<dbReference type="GO" id="GO:0046872">
    <property type="term" value="F:metal ion binding"/>
    <property type="evidence" value="ECO:0007669"/>
    <property type="project" value="UniProtKB-KW"/>
</dbReference>
<evidence type="ECO:0000256" key="12">
    <source>
        <dbReference type="ARBA" id="ARBA00023002"/>
    </source>
</evidence>
<dbReference type="Pfam" id="PF00384">
    <property type="entry name" value="Molybdopterin"/>
    <property type="match status" value="1"/>
</dbReference>
<feature type="domain" description="4Fe-4S Mo/W bis-MGD-type" evidence="18">
    <location>
        <begin position="26"/>
        <end position="90"/>
    </location>
</feature>
<dbReference type="PROSITE" id="PS51669">
    <property type="entry name" value="4FE4S_MOW_BIS_MGD"/>
    <property type="match status" value="1"/>
</dbReference>
<dbReference type="SUPFAM" id="SSF53706">
    <property type="entry name" value="Formate dehydrogenase/DMSO reductase, domains 1-3"/>
    <property type="match status" value="1"/>
</dbReference>
<dbReference type="Proteomes" id="UP000334340">
    <property type="component" value="Unassembled WGS sequence"/>
</dbReference>
<evidence type="ECO:0000256" key="7">
    <source>
        <dbReference type="ARBA" id="ARBA00022475"/>
    </source>
</evidence>
<dbReference type="GO" id="GO:0042128">
    <property type="term" value="P:nitrate assimilation"/>
    <property type="evidence" value="ECO:0007669"/>
    <property type="project" value="UniProtKB-KW"/>
</dbReference>
<organism evidence="19 20">
    <name type="scientific">Candidatus Methylomirabilis lanthanidiphila</name>
    <dbReference type="NCBI Taxonomy" id="2211376"/>
    <lineage>
        <taxon>Bacteria</taxon>
        <taxon>Candidatus Methylomirabilota</taxon>
        <taxon>Candidatus Methylomirabilia</taxon>
        <taxon>Candidatus Methylomirabilales</taxon>
        <taxon>Candidatus Methylomirabilaceae</taxon>
        <taxon>Candidatus Methylomirabilis</taxon>
    </lineage>
</organism>
<dbReference type="PANTHER" id="PTHR43105">
    <property type="entry name" value="RESPIRATORY NITRATE REDUCTASE"/>
    <property type="match status" value="1"/>
</dbReference>
<comment type="cofactor">
    <cofactor evidence="2">
        <name>[4Fe-4S] cluster</name>
        <dbReference type="ChEBI" id="CHEBI:49883"/>
    </cofactor>
</comment>
<evidence type="ECO:0000256" key="13">
    <source>
        <dbReference type="ARBA" id="ARBA00023004"/>
    </source>
</evidence>
<evidence type="ECO:0000313" key="19">
    <source>
        <dbReference type="EMBL" id="VUZ85987.1"/>
    </source>
</evidence>